<evidence type="ECO:0000313" key="6">
    <source>
        <dbReference type="Proteomes" id="UP000694620"/>
    </source>
</evidence>
<dbReference type="Pfam" id="PF00106">
    <property type="entry name" value="adh_short"/>
    <property type="match status" value="1"/>
</dbReference>
<keyword evidence="4" id="KW-0812">Transmembrane</keyword>
<dbReference type="Proteomes" id="UP000694620">
    <property type="component" value="Chromosome 3"/>
</dbReference>
<dbReference type="InterPro" id="IPR051019">
    <property type="entry name" value="VLCFA-Steroid_DH"/>
</dbReference>
<keyword evidence="3" id="KW-0560">Oxidoreductase</keyword>
<dbReference type="GO" id="GO:0005783">
    <property type="term" value="C:endoplasmic reticulum"/>
    <property type="evidence" value="ECO:0007669"/>
    <property type="project" value="TreeGrafter"/>
</dbReference>
<dbReference type="RefSeq" id="XP_028654032.1">
    <property type="nucleotide sequence ID" value="XM_028798199.2"/>
</dbReference>
<protein>
    <submittedName>
        <fullName evidence="5">Very-long-chain 3-oxoacyl-CoA reductase-B-like</fullName>
    </submittedName>
</protein>
<name>A0A8C4S979_ERPCA</name>
<keyword evidence="6" id="KW-1185">Reference proteome</keyword>
<sequence length="320" mass="36633">MLLYVFAWFGVLSFAVCALKLLWNIWCGFRFYILSMVWKTDLKPFGKWAVVTGATAGIGEAYAHELARRGLNIVLISRNMKKLKNVAAEIKRQHNRDTQIIQADFTEGLSLYDSIEEQLKGLEIGILVNNVGMTYAISFARFLDTSNPAKKITEILNCNILSTTQMSRIVLPQMIQRKKGLIINLSSETASTPFPMINMYASTKIFINYFSEALNAEYMDKGIIVQCVMPFFVSTNMTYKMRTNLFVKDANAFANEALNTVGYTTLTSGCLSHALQHAVFNFFLPDWVRLSSFSMRMLDKYEQHQRPILQERIRKMKKEE</sequence>
<dbReference type="GO" id="GO:0006694">
    <property type="term" value="P:steroid biosynthetic process"/>
    <property type="evidence" value="ECO:0007669"/>
    <property type="project" value="UniProtKB-KW"/>
</dbReference>
<dbReference type="InterPro" id="IPR002347">
    <property type="entry name" value="SDR_fam"/>
</dbReference>
<dbReference type="Ensembl" id="ENSECRT00000011315.1">
    <property type="protein sequence ID" value="ENSECRP00000011133.1"/>
    <property type="gene ID" value="ENSECRG00000007408.1"/>
</dbReference>
<dbReference type="FunFam" id="3.40.50.720:FF:000137">
    <property type="entry name" value="Hydroxysteroid (17-beta) dehydrogenase 3"/>
    <property type="match status" value="1"/>
</dbReference>
<keyword evidence="2" id="KW-0444">Lipid biosynthesis</keyword>
<dbReference type="PANTHER" id="PTHR43899:SF10">
    <property type="entry name" value="20BETA-HYDROXYSTEROID DEHYDROGENASE TYPE 2"/>
    <property type="match status" value="1"/>
</dbReference>
<dbReference type="AlphaFoldDB" id="A0A8C4S979"/>
<keyword evidence="1" id="KW-0521">NADP</keyword>
<dbReference type="GeneTree" id="ENSGT00940000163913"/>
<keyword evidence="4" id="KW-0472">Membrane</keyword>
<keyword evidence="2" id="KW-0752">Steroid biosynthesis</keyword>
<evidence type="ECO:0000256" key="1">
    <source>
        <dbReference type="ARBA" id="ARBA00022857"/>
    </source>
</evidence>
<evidence type="ECO:0000256" key="2">
    <source>
        <dbReference type="ARBA" id="ARBA00022955"/>
    </source>
</evidence>
<reference evidence="5" key="3">
    <citation type="submission" date="2025-09" db="UniProtKB">
        <authorList>
            <consortium name="Ensembl"/>
        </authorList>
    </citation>
    <scope>IDENTIFICATION</scope>
</reference>
<organism evidence="5 6">
    <name type="scientific">Erpetoichthys calabaricus</name>
    <name type="common">Rope fish</name>
    <name type="synonym">Calamoichthys calabaricus</name>
    <dbReference type="NCBI Taxonomy" id="27687"/>
    <lineage>
        <taxon>Eukaryota</taxon>
        <taxon>Metazoa</taxon>
        <taxon>Chordata</taxon>
        <taxon>Craniata</taxon>
        <taxon>Vertebrata</taxon>
        <taxon>Euteleostomi</taxon>
        <taxon>Actinopterygii</taxon>
        <taxon>Polypteriformes</taxon>
        <taxon>Polypteridae</taxon>
        <taxon>Erpetoichthys</taxon>
    </lineage>
</organism>
<dbReference type="GO" id="GO:0016491">
    <property type="term" value="F:oxidoreductase activity"/>
    <property type="evidence" value="ECO:0007669"/>
    <property type="project" value="UniProtKB-KW"/>
</dbReference>
<accession>A0A8C4S979</accession>
<evidence type="ECO:0000256" key="3">
    <source>
        <dbReference type="ARBA" id="ARBA00023002"/>
    </source>
</evidence>
<evidence type="ECO:0000256" key="4">
    <source>
        <dbReference type="SAM" id="Phobius"/>
    </source>
</evidence>
<dbReference type="PANTHER" id="PTHR43899">
    <property type="entry name" value="RH59310P"/>
    <property type="match status" value="1"/>
</dbReference>
<dbReference type="OrthoDB" id="5545019at2759"/>
<gene>
    <name evidence="5" type="primary">LOC114648892</name>
</gene>
<proteinExistence type="predicted"/>
<keyword evidence="2" id="KW-0443">Lipid metabolism</keyword>
<dbReference type="GeneID" id="114648892"/>
<dbReference type="CDD" id="cd05356">
    <property type="entry name" value="17beta-HSD1_like_SDR_c"/>
    <property type="match status" value="1"/>
</dbReference>
<feature type="transmembrane region" description="Helical" evidence="4">
    <location>
        <begin position="6"/>
        <end position="26"/>
    </location>
</feature>
<dbReference type="PIRSF" id="PIRSF000126">
    <property type="entry name" value="11-beta-HSD1"/>
    <property type="match status" value="1"/>
</dbReference>
<reference evidence="5" key="1">
    <citation type="submission" date="2021-06" db="EMBL/GenBank/DDBJ databases">
        <authorList>
            <consortium name="Wellcome Sanger Institute Data Sharing"/>
        </authorList>
    </citation>
    <scope>NUCLEOTIDE SEQUENCE [LARGE SCALE GENOMIC DNA]</scope>
</reference>
<dbReference type="InterPro" id="IPR036291">
    <property type="entry name" value="NAD(P)-bd_dom_sf"/>
</dbReference>
<dbReference type="SUPFAM" id="SSF51735">
    <property type="entry name" value="NAD(P)-binding Rossmann-fold domains"/>
    <property type="match status" value="1"/>
</dbReference>
<reference evidence="5" key="2">
    <citation type="submission" date="2025-08" db="UniProtKB">
        <authorList>
            <consortium name="Ensembl"/>
        </authorList>
    </citation>
    <scope>IDENTIFICATION</scope>
</reference>
<dbReference type="Gene3D" id="3.40.50.720">
    <property type="entry name" value="NAD(P)-binding Rossmann-like Domain"/>
    <property type="match status" value="1"/>
</dbReference>
<evidence type="ECO:0000313" key="5">
    <source>
        <dbReference type="Ensembl" id="ENSECRP00000011133.1"/>
    </source>
</evidence>
<dbReference type="PRINTS" id="PR00081">
    <property type="entry name" value="GDHRDH"/>
</dbReference>
<keyword evidence="4" id="KW-1133">Transmembrane helix</keyword>